<accession>A0A956LX54</accession>
<name>A0A956LX54_UNCEI</name>
<dbReference type="GO" id="GO:0046654">
    <property type="term" value="P:tetrahydrofolate biosynthetic process"/>
    <property type="evidence" value="ECO:0007669"/>
    <property type="project" value="UniProtKB-UniRule"/>
</dbReference>
<gene>
    <name evidence="2" type="primary">folE2</name>
    <name evidence="3" type="ORF">KC729_03200</name>
</gene>
<dbReference type="InterPro" id="IPR022838">
    <property type="entry name" value="GTP_cyclohydrolase_FolE2"/>
</dbReference>
<reference evidence="3" key="1">
    <citation type="submission" date="2020-04" db="EMBL/GenBank/DDBJ databases">
        <authorList>
            <person name="Zhang T."/>
        </authorList>
    </citation>
    <scope>NUCLEOTIDE SEQUENCE</scope>
    <source>
        <strain evidence="3">HKST-UBA01</strain>
    </source>
</reference>
<comment type="pathway">
    <text evidence="2">Cofactor biosynthesis; 7,8-dihydroneopterin triphosphate biosynthesis; 7,8-dihydroneopterin triphosphate from GTP: step 1/1.</text>
</comment>
<dbReference type="PANTHER" id="PTHR36445">
    <property type="entry name" value="GTP CYCLOHYDROLASE MPTA"/>
    <property type="match status" value="1"/>
</dbReference>
<evidence type="ECO:0000256" key="2">
    <source>
        <dbReference type="HAMAP-Rule" id="MF_01527"/>
    </source>
</evidence>
<dbReference type="NCBIfam" id="NF010200">
    <property type="entry name" value="PRK13674.1-1"/>
    <property type="match status" value="1"/>
</dbReference>
<evidence type="ECO:0000313" key="4">
    <source>
        <dbReference type="Proteomes" id="UP000697710"/>
    </source>
</evidence>
<reference evidence="3" key="2">
    <citation type="journal article" date="2021" name="Microbiome">
        <title>Successional dynamics and alternative stable states in a saline activated sludge microbial community over 9 years.</title>
        <authorList>
            <person name="Wang Y."/>
            <person name="Ye J."/>
            <person name="Ju F."/>
            <person name="Liu L."/>
            <person name="Boyd J.A."/>
            <person name="Deng Y."/>
            <person name="Parks D.H."/>
            <person name="Jiang X."/>
            <person name="Yin X."/>
            <person name="Woodcroft B.J."/>
            <person name="Tyson G.W."/>
            <person name="Hugenholtz P."/>
            <person name="Polz M.F."/>
            <person name="Zhang T."/>
        </authorList>
    </citation>
    <scope>NUCLEOTIDE SEQUENCE</scope>
    <source>
        <strain evidence="3">HKST-UBA01</strain>
    </source>
</reference>
<dbReference type="AlphaFoldDB" id="A0A956LX54"/>
<organism evidence="3 4">
    <name type="scientific">Eiseniibacteriota bacterium</name>
    <dbReference type="NCBI Taxonomy" id="2212470"/>
    <lineage>
        <taxon>Bacteria</taxon>
        <taxon>Candidatus Eiseniibacteriota</taxon>
    </lineage>
</organism>
<dbReference type="InterPro" id="IPR003801">
    <property type="entry name" value="GTP_cyclohydrolase_FolE2/MptA"/>
</dbReference>
<proteinExistence type="inferred from homology"/>
<dbReference type="Gene3D" id="3.10.270.10">
    <property type="entry name" value="Urate Oxidase"/>
    <property type="match status" value="1"/>
</dbReference>
<keyword evidence="1 2" id="KW-0378">Hydrolase</keyword>
<comment type="caution">
    <text evidence="3">The sequence shown here is derived from an EMBL/GenBank/DDBJ whole genome shotgun (WGS) entry which is preliminary data.</text>
</comment>
<dbReference type="Proteomes" id="UP000697710">
    <property type="component" value="Unassembled WGS sequence"/>
</dbReference>
<comment type="function">
    <text evidence="2">Converts GTP to 7,8-dihydroneopterin triphosphate.</text>
</comment>
<dbReference type="PANTHER" id="PTHR36445:SF1">
    <property type="entry name" value="GTP CYCLOHYDROLASE MPTA"/>
    <property type="match status" value="1"/>
</dbReference>
<dbReference type="GO" id="GO:0003934">
    <property type="term" value="F:GTP cyclohydrolase I activity"/>
    <property type="evidence" value="ECO:0007669"/>
    <property type="project" value="UniProtKB-UniRule"/>
</dbReference>
<evidence type="ECO:0000313" key="3">
    <source>
        <dbReference type="EMBL" id="MCA9726662.1"/>
    </source>
</evidence>
<sequence>MDGQTPVTAFTNGHAPRIPDVSREMRADIVGVLHKVGMSNVQVQVLLADVDGCRTVAPALADAFVSLDNPADKGIHMSRLFLALQESLDRHRLGPETLKSALDEFLRSHAGQSSSAFIEVRLDHPLRRPALVSTNTGWRSYPVALGAGVRNGHVEFEASVQITYSSTCPCSAALSRDATQRAFLDRFPEGQVPRDDVADWLRSESGMPATPHSQRSIGTVKVRFTEPTHFPGFEALIDHLEGAIRTGVQAAVKREDELEFARLNAQNLMFCEDAARRLRAAIEEYPGISDYRIEARHVESLHPHDAVAVVTKGVPGGFVA</sequence>
<dbReference type="Pfam" id="PF02649">
    <property type="entry name" value="GCHY-1"/>
    <property type="match status" value="1"/>
</dbReference>
<feature type="site" description="May be catalytically important" evidence="2">
    <location>
        <position position="168"/>
    </location>
</feature>
<evidence type="ECO:0000256" key="1">
    <source>
        <dbReference type="ARBA" id="ARBA00022801"/>
    </source>
</evidence>
<dbReference type="EC" id="3.5.4.16" evidence="2"/>
<comment type="catalytic activity">
    <reaction evidence="2">
        <text>GTP + H2O = 7,8-dihydroneopterin 3'-triphosphate + formate + H(+)</text>
        <dbReference type="Rhea" id="RHEA:17473"/>
        <dbReference type="ChEBI" id="CHEBI:15377"/>
        <dbReference type="ChEBI" id="CHEBI:15378"/>
        <dbReference type="ChEBI" id="CHEBI:15740"/>
        <dbReference type="ChEBI" id="CHEBI:37565"/>
        <dbReference type="ChEBI" id="CHEBI:58462"/>
        <dbReference type="EC" id="3.5.4.16"/>
    </reaction>
</comment>
<dbReference type="HAMAP" id="MF_01527_B">
    <property type="entry name" value="GTP_cyclohydrol_B"/>
    <property type="match status" value="1"/>
</dbReference>
<dbReference type="EMBL" id="JAGQHR010000053">
    <property type="protein sequence ID" value="MCA9726662.1"/>
    <property type="molecule type" value="Genomic_DNA"/>
</dbReference>
<comment type="similarity">
    <text evidence="2">Belongs to the GTP cyclohydrolase IV family.</text>
</comment>
<protein>
    <recommendedName>
        <fullName evidence="2">GTP cyclohydrolase FolE2</fullName>
        <ecNumber evidence="2">3.5.4.16</ecNumber>
    </recommendedName>
</protein>